<proteinExistence type="predicted"/>
<protein>
    <submittedName>
        <fullName evidence="2">Uncharacterized protein</fullName>
    </submittedName>
</protein>
<evidence type="ECO:0000256" key="1">
    <source>
        <dbReference type="SAM" id="Phobius"/>
    </source>
</evidence>
<evidence type="ECO:0000313" key="2">
    <source>
        <dbReference type="EMBL" id="JAH91453.1"/>
    </source>
</evidence>
<reference evidence="2" key="1">
    <citation type="submission" date="2014-11" db="EMBL/GenBank/DDBJ databases">
        <authorList>
            <person name="Amaro Gonzalez C."/>
        </authorList>
    </citation>
    <scope>NUCLEOTIDE SEQUENCE</scope>
</reference>
<reference evidence="2" key="2">
    <citation type="journal article" date="2015" name="Fish Shellfish Immunol.">
        <title>Early steps in the European eel (Anguilla anguilla)-Vibrio vulnificus interaction in the gills: Role of the RtxA13 toxin.</title>
        <authorList>
            <person name="Callol A."/>
            <person name="Pajuelo D."/>
            <person name="Ebbesson L."/>
            <person name="Teles M."/>
            <person name="MacKenzie S."/>
            <person name="Amaro C."/>
        </authorList>
    </citation>
    <scope>NUCLEOTIDE SEQUENCE</scope>
</reference>
<keyword evidence="1" id="KW-0812">Transmembrane</keyword>
<accession>A0A0E9WPQ7</accession>
<organism evidence="2">
    <name type="scientific">Anguilla anguilla</name>
    <name type="common">European freshwater eel</name>
    <name type="synonym">Muraena anguilla</name>
    <dbReference type="NCBI Taxonomy" id="7936"/>
    <lineage>
        <taxon>Eukaryota</taxon>
        <taxon>Metazoa</taxon>
        <taxon>Chordata</taxon>
        <taxon>Craniata</taxon>
        <taxon>Vertebrata</taxon>
        <taxon>Euteleostomi</taxon>
        <taxon>Actinopterygii</taxon>
        <taxon>Neopterygii</taxon>
        <taxon>Teleostei</taxon>
        <taxon>Anguilliformes</taxon>
        <taxon>Anguillidae</taxon>
        <taxon>Anguilla</taxon>
    </lineage>
</organism>
<sequence>MSVLLSDVAFLYNYFANSKLMLLRYLFSLQLACWLFKLVRASC</sequence>
<name>A0A0E9WPQ7_ANGAN</name>
<keyword evidence="1" id="KW-0472">Membrane</keyword>
<dbReference type="EMBL" id="GBXM01017124">
    <property type="protein sequence ID" value="JAH91453.1"/>
    <property type="molecule type" value="Transcribed_RNA"/>
</dbReference>
<dbReference type="AlphaFoldDB" id="A0A0E9WPQ7"/>
<keyword evidence="1" id="KW-1133">Transmembrane helix</keyword>
<feature type="transmembrane region" description="Helical" evidence="1">
    <location>
        <begin position="20"/>
        <end position="39"/>
    </location>
</feature>